<reference evidence="2" key="1">
    <citation type="journal article" date="2019" name="Int. J. Syst. Evol. Microbiol.">
        <title>The Global Catalogue of Microorganisms (GCM) 10K type strain sequencing project: providing services to taxonomists for standard genome sequencing and annotation.</title>
        <authorList>
            <consortium name="The Broad Institute Genomics Platform"/>
            <consortium name="The Broad Institute Genome Sequencing Center for Infectious Disease"/>
            <person name="Wu L."/>
            <person name="Ma J."/>
        </authorList>
    </citation>
    <scope>NUCLEOTIDE SEQUENCE [LARGE SCALE GENOMIC DNA]</scope>
    <source>
        <strain evidence="2">CCUG 54523</strain>
    </source>
</reference>
<protein>
    <submittedName>
        <fullName evidence="1">Uncharacterized protein</fullName>
    </submittedName>
</protein>
<evidence type="ECO:0000313" key="2">
    <source>
        <dbReference type="Proteomes" id="UP001597055"/>
    </source>
</evidence>
<organism evidence="1 2">
    <name type="scientific">Microbacterium insulae</name>
    <dbReference type="NCBI Taxonomy" id="483014"/>
    <lineage>
        <taxon>Bacteria</taxon>
        <taxon>Bacillati</taxon>
        <taxon>Actinomycetota</taxon>
        <taxon>Actinomycetes</taxon>
        <taxon>Micrococcales</taxon>
        <taxon>Microbacteriaceae</taxon>
        <taxon>Microbacterium</taxon>
    </lineage>
</organism>
<name>A0ABW3AJR9_9MICO</name>
<comment type="caution">
    <text evidence="1">The sequence shown here is derived from an EMBL/GenBank/DDBJ whole genome shotgun (WGS) entry which is preliminary data.</text>
</comment>
<keyword evidence="2" id="KW-1185">Reference proteome</keyword>
<sequence length="76" mass="8387">MARNLLRADPFAQASALTRDMFDGGFRTLQGRKPTTDVYTEDGAALVIQAHLVPADLRLLTARSNRDERPAAYTNP</sequence>
<dbReference type="Proteomes" id="UP001597055">
    <property type="component" value="Unassembled WGS sequence"/>
</dbReference>
<accession>A0ABW3AJR9</accession>
<dbReference type="RefSeq" id="WP_204978863.1">
    <property type="nucleotide sequence ID" value="NZ_JBHTII010000001.1"/>
</dbReference>
<dbReference type="EMBL" id="JBHTII010000001">
    <property type="protein sequence ID" value="MFD0791056.1"/>
    <property type="molecule type" value="Genomic_DNA"/>
</dbReference>
<proteinExistence type="predicted"/>
<evidence type="ECO:0000313" key="1">
    <source>
        <dbReference type="EMBL" id="MFD0791056.1"/>
    </source>
</evidence>
<gene>
    <name evidence="1" type="ORF">ACFQ0P_11655</name>
</gene>